<dbReference type="Proteomes" id="UP000652761">
    <property type="component" value="Unassembled WGS sequence"/>
</dbReference>
<evidence type="ECO:0000313" key="2">
    <source>
        <dbReference type="EMBL" id="MQL86514.1"/>
    </source>
</evidence>
<name>A0A843UY30_COLES</name>
<proteinExistence type="predicted"/>
<organism evidence="2 3">
    <name type="scientific">Colocasia esculenta</name>
    <name type="common">Wild taro</name>
    <name type="synonym">Arum esculentum</name>
    <dbReference type="NCBI Taxonomy" id="4460"/>
    <lineage>
        <taxon>Eukaryota</taxon>
        <taxon>Viridiplantae</taxon>
        <taxon>Streptophyta</taxon>
        <taxon>Embryophyta</taxon>
        <taxon>Tracheophyta</taxon>
        <taxon>Spermatophyta</taxon>
        <taxon>Magnoliopsida</taxon>
        <taxon>Liliopsida</taxon>
        <taxon>Araceae</taxon>
        <taxon>Aroideae</taxon>
        <taxon>Colocasieae</taxon>
        <taxon>Colocasia</taxon>
    </lineage>
</organism>
<feature type="compositionally biased region" description="Low complexity" evidence="1">
    <location>
        <begin position="41"/>
        <end position="55"/>
    </location>
</feature>
<evidence type="ECO:0000313" key="3">
    <source>
        <dbReference type="Proteomes" id="UP000652761"/>
    </source>
</evidence>
<keyword evidence="3" id="KW-1185">Reference proteome</keyword>
<dbReference type="AlphaFoldDB" id="A0A843UY30"/>
<reference evidence="2" key="1">
    <citation type="submission" date="2017-07" db="EMBL/GenBank/DDBJ databases">
        <title>Taro Niue Genome Assembly and Annotation.</title>
        <authorList>
            <person name="Atibalentja N."/>
            <person name="Keating K."/>
            <person name="Fields C.J."/>
        </authorList>
    </citation>
    <scope>NUCLEOTIDE SEQUENCE</scope>
    <source>
        <strain evidence="2">Niue_2</strain>
        <tissue evidence="2">Leaf</tissue>
    </source>
</reference>
<feature type="region of interest" description="Disordered" evidence="1">
    <location>
        <begin position="78"/>
        <end position="98"/>
    </location>
</feature>
<sequence>MAAAWDNSRDSDSESSSSGEEEEKANLAFMANIDEKGAHHSCPAPSDSSGSSSLPEKGQDDRNTYLYEDLRPVDVLGAAEDEGNEALVPSLSPPSLMP</sequence>
<evidence type="ECO:0000256" key="1">
    <source>
        <dbReference type="SAM" id="MobiDB-lite"/>
    </source>
</evidence>
<gene>
    <name evidence="2" type="ORF">Taro_019043</name>
</gene>
<feature type="region of interest" description="Disordered" evidence="1">
    <location>
        <begin position="1"/>
        <end position="64"/>
    </location>
</feature>
<comment type="caution">
    <text evidence="2">The sequence shown here is derived from an EMBL/GenBank/DDBJ whole genome shotgun (WGS) entry which is preliminary data.</text>
</comment>
<protein>
    <submittedName>
        <fullName evidence="2">Uncharacterized protein</fullName>
    </submittedName>
</protein>
<accession>A0A843UY30</accession>
<dbReference type="EMBL" id="NMUH01000907">
    <property type="protein sequence ID" value="MQL86514.1"/>
    <property type="molecule type" value="Genomic_DNA"/>
</dbReference>